<protein>
    <submittedName>
        <fullName evidence="3">Uncharacterized protein</fullName>
    </submittedName>
</protein>
<evidence type="ECO:0000256" key="2">
    <source>
        <dbReference type="SAM" id="MobiDB-lite"/>
    </source>
</evidence>
<dbReference type="InterPro" id="IPR011029">
    <property type="entry name" value="DEATH-like_dom_sf"/>
</dbReference>
<evidence type="ECO:0000313" key="3">
    <source>
        <dbReference type="EMBL" id="WAR07845.1"/>
    </source>
</evidence>
<feature type="compositionally biased region" description="Polar residues" evidence="2">
    <location>
        <begin position="401"/>
        <end position="412"/>
    </location>
</feature>
<dbReference type="SUPFAM" id="SSF47986">
    <property type="entry name" value="DEATH domain"/>
    <property type="match status" value="1"/>
</dbReference>
<sequence length="539" mass="62050">MEVLRRKLVENKAAILADLDLNRELLSMLSRMEVLDITDCVKLQQMESVREKNSLFVEMLQEKITEETYTGLIECLQKTKQEAVITHLMDVREEMMILSHIQTQLDDRLNEMTRYLSTEERRAGIYLTEAPIDDPSDIPSMTEEEVWKNVQATMKKSNQQLNRCKAVIIKLHQDCATVAKQNTDIIEHTKECDAKIKSVLSYGRQSAKQNTVPKKTQDLFGNLMDDIEKLVKSRRNVIDKETEGKRHSTRIVRQCRDWIEGRSVVLTKLASTPGPGAYRSAEDGKPLVPFKRPAPKVANNGTISILDSLQLLEQELQDYIHKEILVTDKLRSELRLKHLQEKVHGFNVHGIGDVESALENIGKDPEHVEENLAIVRSCIKEINKEYSECCAFLKRVRPPEQGNTATQENASPSKKDPKLTARSWPSNFKRGHNSDGGRNKPIDNYSNPHVKSEPNQLLEQLKEFISKHEELKSEDQVVGNKYRAEMSKRKRDMEIAVHRKDDQIMRLQLENKEATAEKEKYRKLYNDTKIGVQRNFEAN</sequence>
<gene>
    <name evidence="3" type="ORF">MAR_017803</name>
</gene>
<organism evidence="3 4">
    <name type="scientific">Mya arenaria</name>
    <name type="common">Soft-shell clam</name>
    <dbReference type="NCBI Taxonomy" id="6604"/>
    <lineage>
        <taxon>Eukaryota</taxon>
        <taxon>Metazoa</taxon>
        <taxon>Spiralia</taxon>
        <taxon>Lophotrochozoa</taxon>
        <taxon>Mollusca</taxon>
        <taxon>Bivalvia</taxon>
        <taxon>Autobranchia</taxon>
        <taxon>Heteroconchia</taxon>
        <taxon>Euheterodonta</taxon>
        <taxon>Imparidentia</taxon>
        <taxon>Neoheterodontei</taxon>
        <taxon>Myida</taxon>
        <taxon>Myoidea</taxon>
        <taxon>Myidae</taxon>
        <taxon>Mya</taxon>
    </lineage>
</organism>
<proteinExistence type="predicted"/>
<evidence type="ECO:0000256" key="1">
    <source>
        <dbReference type="SAM" id="Coils"/>
    </source>
</evidence>
<dbReference type="Gene3D" id="1.10.533.10">
    <property type="entry name" value="Death Domain, Fas"/>
    <property type="match status" value="1"/>
</dbReference>
<dbReference type="Proteomes" id="UP001164746">
    <property type="component" value="Chromosome 6"/>
</dbReference>
<name>A0ABY7ED99_MYAAR</name>
<reference evidence="3" key="1">
    <citation type="submission" date="2022-11" db="EMBL/GenBank/DDBJ databases">
        <title>Centuries of genome instability and evolution in soft-shell clam transmissible cancer (bioRxiv).</title>
        <authorList>
            <person name="Hart S.F.M."/>
            <person name="Yonemitsu M.A."/>
            <person name="Giersch R.M."/>
            <person name="Beal B.F."/>
            <person name="Arriagada G."/>
            <person name="Davis B.W."/>
            <person name="Ostrander E.A."/>
            <person name="Goff S.P."/>
            <person name="Metzger M.J."/>
        </authorList>
    </citation>
    <scope>NUCLEOTIDE SEQUENCE</scope>
    <source>
        <strain evidence="3">MELC-2E11</strain>
        <tissue evidence="3">Siphon/mantle</tissue>
    </source>
</reference>
<feature type="region of interest" description="Disordered" evidence="2">
    <location>
        <begin position="400"/>
        <end position="451"/>
    </location>
</feature>
<keyword evidence="1" id="KW-0175">Coiled coil</keyword>
<feature type="compositionally biased region" description="Basic and acidic residues" evidence="2">
    <location>
        <begin position="432"/>
        <end position="441"/>
    </location>
</feature>
<dbReference type="EMBL" id="CP111017">
    <property type="protein sequence ID" value="WAR07845.1"/>
    <property type="molecule type" value="Genomic_DNA"/>
</dbReference>
<accession>A0ABY7ED99</accession>
<keyword evidence="4" id="KW-1185">Reference proteome</keyword>
<dbReference type="CDD" id="cd01671">
    <property type="entry name" value="CARD"/>
    <property type="match status" value="1"/>
</dbReference>
<feature type="coiled-coil region" evidence="1">
    <location>
        <begin position="497"/>
        <end position="524"/>
    </location>
</feature>
<evidence type="ECO:0000313" key="4">
    <source>
        <dbReference type="Proteomes" id="UP001164746"/>
    </source>
</evidence>